<gene>
    <name evidence="5" type="ORF">IAB60_05940</name>
</gene>
<dbReference type="InterPro" id="IPR028082">
    <property type="entry name" value="Peripla_BP_I"/>
</dbReference>
<feature type="domain" description="HTH lacI-type" evidence="4">
    <location>
        <begin position="1"/>
        <end position="56"/>
    </location>
</feature>
<keyword evidence="3" id="KW-0804">Transcription</keyword>
<evidence type="ECO:0000256" key="3">
    <source>
        <dbReference type="ARBA" id="ARBA00023163"/>
    </source>
</evidence>
<dbReference type="EMBL" id="DVKS01000100">
    <property type="protein sequence ID" value="HIT41626.1"/>
    <property type="molecule type" value="Genomic_DNA"/>
</dbReference>
<protein>
    <submittedName>
        <fullName evidence="5">LacI family DNA-binding transcriptional regulator</fullName>
    </submittedName>
</protein>
<dbReference type="InterPro" id="IPR046335">
    <property type="entry name" value="LacI/GalR-like_sensor"/>
</dbReference>
<organism evidence="5 6">
    <name type="scientific">Candidatus Caccovicinus merdipullorum</name>
    <dbReference type="NCBI Taxonomy" id="2840724"/>
    <lineage>
        <taxon>Bacteria</taxon>
        <taxon>Bacillati</taxon>
        <taxon>Bacillota</taxon>
        <taxon>Clostridia</taxon>
        <taxon>Eubacteriales</taxon>
        <taxon>Candidatus Caccovicinus</taxon>
    </lineage>
</organism>
<reference evidence="5" key="2">
    <citation type="journal article" date="2021" name="PeerJ">
        <title>Extensive microbial diversity within the chicken gut microbiome revealed by metagenomics and culture.</title>
        <authorList>
            <person name="Gilroy R."/>
            <person name="Ravi A."/>
            <person name="Getino M."/>
            <person name="Pursley I."/>
            <person name="Horton D.L."/>
            <person name="Alikhan N.F."/>
            <person name="Baker D."/>
            <person name="Gharbi K."/>
            <person name="Hall N."/>
            <person name="Watson M."/>
            <person name="Adriaenssens E.M."/>
            <person name="Foster-Nyarko E."/>
            <person name="Jarju S."/>
            <person name="Secka A."/>
            <person name="Antonio M."/>
            <person name="Oren A."/>
            <person name="Chaudhuri R.R."/>
            <person name="La Ragione R."/>
            <person name="Hildebrand F."/>
            <person name="Pallen M.J."/>
        </authorList>
    </citation>
    <scope>NUCLEOTIDE SEQUENCE</scope>
    <source>
        <strain evidence="5">CHK123-3438</strain>
    </source>
</reference>
<dbReference type="AlphaFoldDB" id="A0A9D1GJ01"/>
<dbReference type="InterPro" id="IPR010982">
    <property type="entry name" value="Lambda_DNA-bd_dom_sf"/>
</dbReference>
<sequence>MTLKDIAEKAGVSMMTVSNVINGKHNRVSEKTIEKVNAIIKEYGYVPNLSARSLTNKTSNIIGVLITEYTNDNGDNYLENPYISTMIGTIERELRQNGYYTMVRTVYQQSDIVTILKNWNVDGIIFLHPDFQEYLESLYAQSGCPLAVFDGTIPLPNLINITSDDQKGLYLSTKYMINHGHSHIAFVADYEGNDILTRRFSGYLQALEESGIPFRPEYVFPFTPSYEGGIEAGKKIAGGRNEITAVVTTADICAIGVMEGARLSGYRIPIDLSVIGFDNLKLCQYTVPKLTSISQNIPLKAKTAVTLLLEQIRSGALSQSGHVQMDVEIVERQSVVSLF</sequence>
<keyword evidence="2 5" id="KW-0238">DNA-binding</keyword>
<dbReference type="GO" id="GO:0000976">
    <property type="term" value="F:transcription cis-regulatory region binding"/>
    <property type="evidence" value="ECO:0007669"/>
    <property type="project" value="TreeGrafter"/>
</dbReference>
<dbReference type="CDD" id="cd06267">
    <property type="entry name" value="PBP1_LacI_sugar_binding-like"/>
    <property type="match status" value="1"/>
</dbReference>
<dbReference type="PROSITE" id="PS00356">
    <property type="entry name" value="HTH_LACI_1"/>
    <property type="match status" value="1"/>
</dbReference>
<dbReference type="PRINTS" id="PR00036">
    <property type="entry name" value="HTHLACI"/>
</dbReference>
<evidence type="ECO:0000259" key="4">
    <source>
        <dbReference type="PROSITE" id="PS50932"/>
    </source>
</evidence>
<dbReference type="Pfam" id="PF13377">
    <property type="entry name" value="Peripla_BP_3"/>
    <property type="match status" value="1"/>
</dbReference>
<dbReference type="CDD" id="cd01392">
    <property type="entry name" value="HTH_LacI"/>
    <property type="match status" value="1"/>
</dbReference>
<comment type="caution">
    <text evidence="5">The sequence shown here is derived from an EMBL/GenBank/DDBJ whole genome shotgun (WGS) entry which is preliminary data.</text>
</comment>
<dbReference type="SUPFAM" id="SSF47413">
    <property type="entry name" value="lambda repressor-like DNA-binding domains"/>
    <property type="match status" value="1"/>
</dbReference>
<reference evidence="5" key="1">
    <citation type="submission" date="2020-10" db="EMBL/GenBank/DDBJ databases">
        <authorList>
            <person name="Gilroy R."/>
        </authorList>
    </citation>
    <scope>NUCLEOTIDE SEQUENCE</scope>
    <source>
        <strain evidence="5">CHK123-3438</strain>
    </source>
</reference>
<dbReference type="SMART" id="SM00354">
    <property type="entry name" value="HTH_LACI"/>
    <property type="match status" value="1"/>
</dbReference>
<dbReference type="Gene3D" id="3.40.50.2300">
    <property type="match status" value="2"/>
</dbReference>
<dbReference type="Pfam" id="PF00356">
    <property type="entry name" value="LacI"/>
    <property type="match status" value="1"/>
</dbReference>
<dbReference type="PANTHER" id="PTHR30146:SF24">
    <property type="entry name" value="XYLOSE OPERON REGULATORY PROTEIN"/>
    <property type="match status" value="1"/>
</dbReference>
<evidence type="ECO:0000256" key="2">
    <source>
        <dbReference type="ARBA" id="ARBA00023125"/>
    </source>
</evidence>
<evidence type="ECO:0000313" key="5">
    <source>
        <dbReference type="EMBL" id="HIT41626.1"/>
    </source>
</evidence>
<dbReference type="Proteomes" id="UP000886860">
    <property type="component" value="Unassembled WGS sequence"/>
</dbReference>
<dbReference type="PANTHER" id="PTHR30146">
    <property type="entry name" value="LACI-RELATED TRANSCRIPTIONAL REPRESSOR"/>
    <property type="match status" value="1"/>
</dbReference>
<dbReference type="SUPFAM" id="SSF53822">
    <property type="entry name" value="Periplasmic binding protein-like I"/>
    <property type="match status" value="1"/>
</dbReference>
<dbReference type="Gene3D" id="1.10.260.40">
    <property type="entry name" value="lambda repressor-like DNA-binding domains"/>
    <property type="match status" value="1"/>
</dbReference>
<evidence type="ECO:0000256" key="1">
    <source>
        <dbReference type="ARBA" id="ARBA00023015"/>
    </source>
</evidence>
<dbReference type="InterPro" id="IPR000843">
    <property type="entry name" value="HTH_LacI"/>
</dbReference>
<dbReference type="PROSITE" id="PS50932">
    <property type="entry name" value="HTH_LACI_2"/>
    <property type="match status" value="1"/>
</dbReference>
<evidence type="ECO:0000313" key="6">
    <source>
        <dbReference type="Proteomes" id="UP000886860"/>
    </source>
</evidence>
<proteinExistence type="predicted"/>
<dbReference type="GO" id="GO:0003700">
    <property type="term" value="F:DNA-binding transcription factor activity"/>
    <property type="evidence" value="ECO:0007669"/>
    <property type="project" value="TreeGrafter"/>
</dbReference>
<accession>A0A9D1GJ01</accession>
<keyword evidence="1" id="KW-0805">Transcription regulation</keyword>
<name>A0A9D1GJ01_9FIRM</name>